<feature type="compositionally biased region" description="Pro residues" evidence="1">
    <location>
        <begin position="295"/>
        <end position="310"/>
    </location>
</feature>
<organism evidence="2 3">
    <name type="scientific">Cochliobolus sativus</name>
    <name type="common">Common root rot and spot blotch fungus</name>
    <name type="synonym">Bipolaris sorokiniana</name>
    <dbReference type="NCBI Taxonomy" id="45130"/>
    <lineage>
        <taxon>Eukaryota</taxon>
        <taxon>Fungi</taxon>
        <taxon>Dikarya</taxon>
        <taxon>Ascomycota</taxon>
        <taxon>Pezizomycotina</taxon>
        <taxon>Dothideomycetes</taxon>
        <taxon>Pleosporomycetidae</taxon>
        <taxon>Pleosporales</taxon>
        <taxon>Pleosporineae</taxon>
        <taxon>Pleosporaceae</taxon>
        <taxon>Bipolaris</taxon>
    </lineage>
</organism>
<feature type="compositionally biased region" description="Polar residues" evidence="1">
    <location>
        <begin position="42"/>
        <end position="51"/>
    </location>
</feature>
<evidence type="ECO:0000256" key="1">
    <source>
        <dbReference type="SAM" id="MobiDB-lite"/>
    </source>
</evidence>
<protein>
    <submittedName>
        <fullName evidence="2">Uncharacterized protein</fullName>
    </submittedName>
</protein>
<sequence length="435" mass="47623">MPRRLPWAKKDATGAKATIPHADLVSCVSDDDDDFLEDVIAASSSKGNRQASESDDDLPNLPAEPSTPGTKSRTKDAWRKRREVSSSPPPLVGDLEQPRVEHMHGAISKFDLRDDEWMMVEDEFLETAKLFTRHLHIAEYEKLKEMIEEKKKSADVPRPVVPNAKMSDIGVMKDRAKVQEQKQKRALQDVFASQGDDEVQEQRSSLLTHALHNPTTPSYAVSKRALGSIAKQQSTVRATSDSDSEDLDTLRPPAKPPLKAITSAPSKISSTLSRPTGASCPSLTTKPSSLTFAKPAPPPTFTKPAPPPTSAKPRSRTSLAKPFDMLDDWIPGKSQPPPKTSLERPSIQPITSSTPVTSKPSRSFDSAEPVKPSVHARSASSSVETGAQQVSSEGSARGKDVAESLVKRKAEREKKEGEKKKRRMVDVDDIPTFLF</sequence>
<evidence type="ECO:0000313" key="3">
    <source>
        <dbReference type="Proteomes" id="UP000624244"/>
    </source>
</evidence>
<proteinExistence type="predicted"/>
<dbReference type="Proteomes" id="UP000624244">
    <property type="component" value="Unassembled WGS sequence"/>
</dbReference>
<dbReference type="OMA" id="TPFDMLD"/>
<feature type="compositionally biased region" description="Polar residues" evidence="1">
    <location>
        <begin position="378"/>
        <end position="394"/>
    </location>
</feature>
<feature type="region of interest" description="Disordered" evidence="1">
    <location>
        <begin position="41"/>
        <end position="99"/>
    </location>
</feature>
<feature type="compositionally biased region" description="Polar residues" evidence="1">
    <location>
        <begin position="263"/>
        <end position="290"/>
    </location>
</feature>
<gene>
    <name evidence="2" type="ORF">GGP41_004067</name>
</gene>
<feature type="compositionally biased region" description="Basic and acidic residues" evidence="1">
    <location>
        <begin position="396"/>
        <end position="419"/>
    </location>
</feature>
<feature type="compositionally biased region" description="Polar residues" evidence="1">
    <location>
        <begin position="348"/>
        <end position="364"/>
    </location>
</feature>
<name>A0A8H5ZP35_COCSA</name>
<accession>A0A8H5ZP35</accession>
<dbReference type="EMBL" id="WNKQ01000005">
    <property type="protein sequence ID" value="KAF5851278.1"/>
    <property type="molecule type" value="Genomic_DNA"/>
</dbReference>
<reference evidence="2" key="1">
    <citation type="submission" date="2019-11" db="EMBL/GenBank/DDBJ databases">
        <title>Bipolaris sorokiniana Genome sequencing.</title>
        <authorList>
            <person name="Wang H."/>
        </authorList>
    </citation>
    <scope>NUCLEOTIDE SEQUENCE</scope>
</reference>
<dbReference type="AlphaFoldDB" id="A0A8H5ZP35"/>
<comment type="caution">
    <text evidence="2">The sequence shown here is derived from an EMBL/GenBank/DDBJ whole genome shotgun (WGS) entry which is preliminary data.</text>
</comment>
<feature type="region of interest" description="Disordered" evidence="1">
    <location>
        <begin position="228"/>
        <end position="435"/>
    </location>
</feature>
<evidence type="ECO:0000313" key="2">
    <source>
        <dbReference type="EMBL" id="KAF5851278.1"/>
    </source>
</evidence>